<reference evidence="2 3" key="1">
    <citation type="submission" date="2015-05" db="EMBL/GenBank/DDBJ databases">
        <title>Distinctive expansion of gene families associated with plant cell wall degradation and secondary metabolism in the genomes of grapevine trunk pathogens.</title>
        <authorList>
            <person name="Lawrence D.P."/>
            <person name="Travadon R."/>
            <person name="Rolshausen P.E."/>
            <person name="Baumgartner K."/>
        </authorList>
    </citation>
    <scope>NUCLEOTIDE SEQUENCE [LARGE SCALE GENOMIC DNA]</scope>
    <source>
        <strain evidence="2">UCRPC4</strain>
    </source>
</reference>
<gene>
    <name evidence="2" type="ORF">UCRPC4_g06669</name>
</gene>
<comment type="caution">
    <text evidence="2">The sequence shown here is derived from an EMBL/GenBank/DDBJ whole genome shotgun (WGS) entry which is preliminary data.</text>
</comment>
<evidence type="ECO:0000256" key="1">
    <source>
        <dbReference type="SAM" id="Coils"/>
    </source>
</evidence>
<feature type="coiled-coil region" evidence="1">
    <location>
        <begin position="57"/>
        <end position="91"/>
    </location>
</feature>
<keyword evidence="3" id="KW-1185">Reference proteome</keyword>
<sequence length="453" mass="52209">MTSEIKHLNLDERLEIQSDYIDFEALNKESESRYKLEKSRANLDEWPSLRALIQAMLANRESEAEACLQEIEDVEKKISQLKDKLGSMSTAEQAKQVIKERYLFIPELFEYSEEFAQTQGQFKELCSRQEEIRRELQALSLAEKQAKDAASLQQNVCAGLGIDIAFCTSGHEHLWQKVFSLQGKWKAMLQRSQQWLTTIKGVPSYVVQDRATSSLQVRSKLVAKAVNGEISYNDVYAIATFLSECHVTEEAVFTLATIEVAVELLLKSNYNSSKEIALAIVRLIEVLFHHSTDKTTPCDLLNHFHLETKEQYCLADYLAGWLHQEMRYAGSKLSVVSKTMAQSRELIYERDGYSIIPDGENIILLSPDMSTVTLLKPTEFKYELDTTDRLFMYKYILNLEGQSKDIFVDMADTRHVTRLFPDSKKRFYADKPPVADTTRELAQRFREYRLARR</sequence>
<evidence type="ECO:0000313" key="2">
    <source>
        <dbReference type="EMBL" id="KKY14622.1"/>
    </source>
</evidence>
<name>A0A0G2DUI3_PHACM</name>
<reference evidence="2 3" key="2">
    <citation type="submission" date="2015-05" db="EMBL/GenBank/DDBJ databases">
        <authorList>
            <person name="Morales-Cruz A."/>
            <person name="Amrine K.C."/>
            <person name="Cantu D."/>
        </authorList>
    </citation>
    <scope>NUCLEOTIDE SEQUENCE [LARGE SCALE GENOMIC DNA]</scope>
    <source>
        <strain evidence="2">UCRPC4</strain>
    </source>
</reference>
<protein>
    <submittedName>
        <fullName evidence="2">Uncharacterized protein</fullName>
    </submittedName>
</protein>
<dbReference type="EMBL" id="LCWF01000215">
    <property type="protein sequence ID" value="KKY14622.1"/>
    <property type="molecule type" value="Genomic_DNA"/>
</dbReference>
<dbReference type="AlphaFoldDB" id="A0A0G2DUI3"/>
<accession>A0A0G2DUI3</accession>
<keyword evidence="1" id="KW-0175">Coiled coil</keyword>
<proteinExistence type="predicted"/>
<evidence type="ECO:0000313" key="3">
    <source>
        <dbReference type="Proteomes" id="UP000053317"/>
    </source>
</evidence>
<dbReference type="Proteomes" id="UP000053317">
    <property type="component" value="Unassembled WGS sequence"/>
</dbReference>
<organism evidence="2 3">
    <name type="scientific">Phaeomoniella chlamydospora</name>
    <name type="common">Phaeoacremonium chlamydosporum</name>
    <dbReference type="NCBI Taxonomy" id="158046"/>
    <lineage>
        <taxon>Eukaryota</taxon>
        <taxon>Fungi</taxon>
        <taxon>Dikarya</taxon>
        <taxon>Ascomycota</taxon>
        <taxon>Pezizomycotina</taxon>
        <taxon>Eurotiomycetes</taxon>
        <taxon>Chaetothyriomycetidae</taxon>
        <taxon>Phaeomoniellales</taxon>
        <taxon>Phaeomoniellaceae</taxon>
        <taxon>Phaeomoniella</taxon>
    </lineage>
</organism>